<reference evidence="1 2" key="1">
    <citation type="submission" date="2019-09" db="EMBL/GenBank/DDBJ databases">
        <title>Draft genome of the ectomycorrhizal ascomycete Sphaerosporella brunnea.</title>
        <authorList>
            <consortium name="DOE Joint Genome Institute"/>
            <person name="Benucci G.M."/>
            <person name="Marozzi G."/>
            <person name="Antonielli L."/>
            <person name="Sanchez S."/>
            <person name="Marco P."/>
            <person name="Wang X."/>
            <person name="Falini L.B."/>
            <person name="Barry K."/>
            <person name="Haridas S."/>
            <person name="Lipzen A."/>
            <person name="Labutti K."/>
            <person name="Grigoriev I.V."/>
            <person name="Murat C."/>
            <person name="Martin F."/>
            <person name="Albertini E."/>
            <person name="Donnini D."/>
            <person name="Bonito G."/>
        </authorList>
    </citation>
    <scope>NUCLEOTIDE SEQUENCE [LARGE SCALE GENOMIC DNA]</scope>
    <source>
        <strain evidence="1 2">Sb_GMNB300</strain>
    </source>
</reference>
<dbReference type="Proteomes" id="UP000326924">
    <property type="component" value="Unassembled WGS sequence"/>
</dbReference>
<organism evidence="1 2">
    <name type="scientific">Sphaerosporella brunnea</name>
    <dbReference type="NCBI Taxonomy" id="1250544"/>
    <lineage>
        <taxon>Eukaryota</taxon>
        <taxon>Fungi</taxon>
        <taxon>Dikarya</taxon>
        <taxon>Ascomycota</taxon>
        <taxon>Pezizomycotina</taxon>
        <taxon>Pezizomycetes</taxon>
        <taxon>Pezizales</taxon>
        <taxon>Pyronemataceae</taxon>
        <taxon>Sphaerosporella</taxon>
    </lineage>
</organism>
<name>A0A5J5F3F3_9PEZI</name>
<dbReference type="AlphaFoldDB" id="A0A5J5F3F3"/>
<accession>A0A5J5F3F3</accession>
<proteinExistence type="predicted"/>
<evidence type="ECO:0000313" key="2">
    <source>
        <dbReference type="Proteomes" id="UP000326924"/>
    </source>
</evidence>
<dbReference type="EMBL" id="VXIS01000043">
    <property type="protein sequence ID" value="KAA8910685.1"/>
    <property type="molecule type" value="Genomic_DNA"/>
</dbReference>
<sequence>MTSQNEHRIDVCCFGFVEAYEDVDGKNNHNNSNHARPARAPRQTTVMVERSSIPRSAYVSALPPAQEYHPTTTYISASGAPAAAAAAAAAADDTASRIAELLAPLALESREAEEAAEAAAAQAAERRMARDRTTVAAIQKQYIEAEAIRRVRERNERADRRAAELRSLENDARLRIENDFRSSSTSSIRSRGSDYNAASTDRLVVVEQSVARTAGDRNTHRCSKCHVLGHRSRDCSAVITVGVSRSGERRRSVSYHRVEPPRGQVRYVRGA</sequence>
<keyword evidence="2" id="KW-1185">Reference proteome</keyword>
<comment type="caution">
    <text evidence="1">The sequence shown here is derived from an EMBL/GenBank/DDBJ whole genome shotgun (WGS) entry which is preliminary data.</text>
</comment>
<dbReference type="OrthoDB" id="10344278at2759"/>
<gene>
    <name evidence="1" type="ORF">FN846DRAFT_938188</name>
</gene>
<protein>
    <submittedName>
        <fullName evidence="1">Uncharacterized protein</fullName>
    </submittedName>
</protein>
<evidence type="ECO:0000313" key="1">
    <source>
        <dbReference type="EMBL" id="KAA8910685.1"/>
    </source>
</evidence>
<dbReference type="InParanoid" id="A0A5J5F3F3"/>